<dbReference type="PANTHER" id="PTHR43569:SF1">
    <property type="entry name" value="BLL3371 PROTEIN"/>
    <property type="match status" value="1"/>
</dbReference>
<proteinExistence type="inferred from homology"/>
<evidence type="ECO:0000313" key="4">
    <source>
        <dbReference type="Proteomes" id="UP001156882"/>
    </source>
</evidence>
<evidence type="ECO:0000313" key="3">
    <source>
        <dbReference type="EMBL" id="GLS24138.1"/>
    </source>
</evidence>
<comment type="caution">
    <text evidence="3">The sequence shown here is derived from an EMBL/GenBank/DDBJ whole genome shotgun (WGS) entry which is preliminary data.</text>
</comment>
<dbReference type="Pfam" id="PF04909">
    <property type="entry name" value="Amidohydro_2"/>
    <property type="match status" value="1"/>
</dbReference>
<protein>
    <submittedName>
        <fullName evidence="3">Amidohydrolase</fullName>
    </submittedName>
</protein>
<dbReference type="Gene3D" id="3.20.20.140">
    <property type="entry name" value="Metal-dependent hydrolases"/>
    <property type="match status" value="1"/>
</dbReference>
<sequence length="314" mass="35178">MSGLYRGPIIDPHHHLWHLEMGRHPWLQKPSAPHEEMIFGSIEPIRRNYGVADYLADTAGQNIVATVHIEAGWSDDHPLEESRWIDSLEKSRGVARRSVAHVALDRPDAASLLEAEAANEGVVGIRDIVSWHPEPAKSFARSATLMSDPHWRSGLEVATRLGLVFDLMLFPWQMPEALRLVEDFPNTTFVLNHCGSPADRSPEGMALWRRGLKALGRADNMLIKISDLVAYDNDWSLESLRQVIDHCLACFGPKRAMFASDFPVASLHASFSEIYDGFRAVASPLSRTEQRDLFFSTANRTYRLGLDARGDGED</sequence>
<comment type="similarity">
    <text evidence="1">Belongs to the metallo-dependent hydrolases superfamily.</text>
</comment>
<dbReference type="InterPro" id="IPR032466">
    <property type="entry name" value="Metal_Hydrolase"/>
</dbReference>
<dbReference type="RefSeq" id="WP_284317058.1">
    <property type="nucleotide sequence ID" value="NZ_BSPC01000096.1"/>
</dbReference>
<dbReference type="InterPro" id="IPR006680">
    <property type="entry name" value="Amidohydro-rel"/>
</dbReference>
<organism evidence="3 4">
    <name type="scientific">Labrys miyagiensis</name>
    <dbReference type="NCBI Taxonomy" id="346912"/>
    <lineage>
        <taxon>Bacteria</taxon>
        <taxon>Pseudomonadati</taxon>
        <taxon>Pseudomonadota</taxon>
        <taxon>Alphaproteobacteria</taxon>
        <taxon>Hyphomicrobiales</taxon>
        <taxon>Xanthobacteraceae</taxon>
        <taxon>Labrys</taxon>
    </lineage>
</organism>
<keyword evidence="4" id="KW-1185">Reference proteome</keyword>
<dbReference type="EMBL" id="BSPC01000096">
    <property type="protein sequence ID" value="GLS24138.1"/>
    <property type="molecule type" value="Genomic_DNA"/>
</dbReference>
<name>A0ABQ6CUW6_9HYPH</name>
<evidence type="ECO:0000259" key="2">
    <source>
        <dbReference type="Pfam" id="PF04909"/>
    </source>
</evidence>
<accession>A0ABQ6CUW6</accession>
<reference evidence="4" key="1">
    <citation type="journal article" date="2019" name="Int. J. Syst. Evol. Microbiol.">
        <title>The Global Catalogue of Microorganisms (GCM) 10K type strain sequencing project: providing services to taxonomists for standard genome sequencing and annotation.</title>
        <authorList>
            <consortium name="The Broad Institute Genomics Platform"/>
            <consortium name="The Broad Institute Genome Sequencing Center for Infectious Disease"/>
            <person name="Wu L."/>
            <person name="Ma J."/>
        </authorList>
    </citation>
    <scope>NUCLEOTIDE SEQUENCE [LARGE SCALE GENOMIC DNA]</scope>
    <source>
        <strain evidence="4">NBRC 101365</strain>
    </source>
</reference>
<dbReference type="SUPFAM" id="SSF51556">
    <property type="entry name" value="Metallo-dependent hydrolases"/>
    <property type="match status" value="1"/>
</dbReference>
<feature type="domain" description="Amidohydrolase-related" evidence="2">
    <location>
        <begin position="10"/>
        <end position="304"/>
    </location>
</feature>
<dbReference type="PANTHER" id="PTHR43569">
    <property type="entry name" value="AMIDOHYDROLASE"/>
    <property type="match status" value="1"/>
</dbReference>
<dbReference type="InterPro" id="IPR052350">
    <property type="entry name" value="Metallo-dep_Lactonases"/>
</dbReference>
<dbReference type="Proteomes" id="UP001156882">
    <property type="component" value="Unassembled WGS sequence"/>
</dbReference>
<evidence type="ECO:0000256" key="1">
    <source>
        <dbReference type="ARBA" id="ARBA00038310"/>
    </source>
</evidence>
<gene>
    <name evidence="3" type="ORF">GCM10007874_71590</name>
</gene>